<dbReference type="VEuPathDB" id="TriTrypDB:BSAL_86130"/>
<accession>A0A0S4J1C3</accession>
<keyword evidence="2" id="KW-1185">Reference proteome</keyword>
<dbReference type="Proteomes" id="UP000051952">
    <property type="component" value="Unassembled WGS sequence"/>
</dbReference>
<proteinExistence type="predicted"/>
<protein>
    <submittedName>
        <fullName evidence="1">Uncharacterized protein</fullName>
    </submittedName>
</protein>
<dbReference type="EMBL" id="CYKH01001039">
    <property type="protein sequence ID" value="CUG79567.1"/>
    <property type="molecule type" value="Genomic_DNA"/>
</dbReference>
<sequence>CDADARASIEEAIKVLEGAVDAVTQQHLPEQPLSCPLDFNWLDGIAECSSLEVAVALLAGYRAPFDRPDAQFSPEDIRNVVPHLASQLGKKFGAVSSDERCEDNMRRVRGHKF</sequence>
<feature type="non-terminal residue" evidence="1">
    <location>
        <position position="1"/>
    </location>
</feature>
<evidence type="ECO:0000313" key="2">
    <source>
        <dbReference type="Proteomes" id="UP000051952"/>
    </source>
</evidence>
<reference evidence="2" key="1">
    <citation type="submission" date="2015-09" db="EMBL/GenBank/DDBJ databases">
        <authorList>
            <consortium name="Pathogen Informatics"/>
        </authorList>
    </citation>
    <scope>NUCLEOTIDE SEQUENCE [LARGE SCALE GENOMIC DNA]</scope>
    <source>
        <strain evidence="2">Lake Konstanz</strain>
    </source>
</reference>
<name>A0A0S4J1C3_BODSA</name>
<evidence type="ECO:0000313" key="1">
    <source>
        <dbReference type="EMBL" id="CUG79567.1"/>
    </source>
</evidence>
<gene>
    <name evidence="1" type="ORF">BSAL_86130</name>
</gene>
<organism evidence="1 2">
    <name type="scientific">Bodo saltans</name>
    <name type="common">Flagellated protozoan</name>
    <dbReference type="NCBI Taxonomy" id="75058"/>
    <lineage>
        <taxon>Eukaryota</taxon>
        <taxon>Discoba</taxon>
        <taxon>Euglenozoa</taxon>
        <taxon>Kinetoplastea</taxon>
        <taxon>Metakinetoplastina</taxon>
        <taxon>Eubodonida</taxon>
        <taxon>Bodonidae</taxon>
        <taxon>Bodo</taxon>
    </lineage>
</organism>
<dbReference type="AlphaFoldDB" id="A0A0S4J1C3"/>